<accession>U2FKI2</accession>
<reference evidence="1 2" key="1">
    <citation type="journal article" date="2011" name="J. Bacteriol.">
        <title>Genome sequence of Haloplasma contractile, an unusual contractile bacterium from a deep-sea anoxic brine lake.</title>
        <authorList>
            <person name="Antunes A."/>
            <person name="Alam I."/>
            <person name="El Dorry H."/>
            <person name="Siam R."/>
            <person name="Robertson A."/>
            <person name="Bajic V.B."/>
            <person name="Stingl U."/>
        </authorList>
    </citation>
    <scope>NUCLEOTIDE SEQUENCE [LARGE SCALE GENOMIC DNA]</scope>
    <source>
        <strain evidence="1 2">SSD-17B</strain>
    </source>
</reference>
<dbReference type="SUPFAM" id="SSF102712">
    <property type="entry name" value="JAB1/MPN domain"/>
    <property type="match status" value="1"/>
</dbReference>
<dbReference type="OrthoDB" id="517279at2"/>
<dbReference type="AlphaFoldDB" id="U2FKI2"/>
<comment type="caution">
    <text evidence="1">The sequence shown here is derived from an EMBL/GenBank/DDBJ whole genome shotgun (WGS) entry which is preliminary data.</text>
</comment>
<sequence>MNEYLKFKSTSDNTVYIKKRILKDISKFLCEDNLFLEAGGMIYGYITKSKKSFYFEKVTYPIETDIREYSKFVRSIEHFNFYNGKVEDEEITYLGEWHTHPCSAFLSSEDIKSHKILAKKNETEINGVFALILGVDSSIHLSFFTSNKKIIEFEKMKN</sequence>
<proteinExistence type="predicted"/>
<dbReference type="EMBL" id="AFNU02000002">
    <property type="protein sequence ID" value="ERJ13315.1"/>
    <property type="molecule type" value="Genomic_DNA"/>
</dbReference>
<gene>
    <name evidence="1" type="ORF">HLPCO_000944</name>
</gene>
<dbReference type="Proteomes" id="UP000005707">
    <property type="component" value="Unassembled WGS sequence"/>
</dbReference>
<evidence type="ECO:0000313" key="1">
    <source>
        <dbReference type="EMBL" id="ERJ13315.1"/>
    </source>
</evidence>
<reference evidence="1 2" key="2">
    <citation type="journal article" date="2013" name="PLoS ONE">
        <title>INDIGO - INtegrated Data Warehouse of MIcrobial GenOmes with Examples from the Red Sea Extremophiles.</title>
        <authorList>
            <person name="Alam I."/>
            <person name="Antunes A."/>
            <person name="Kamau A.A."/>
            <person name="Ba Alawi W."/>
            <person name="Kalkatawi M."/>
            <person name="Stingl U."/>
            <person name="Bajic V.B."/>
        </authorList>
    </citation>
    <scope>NUCLEOTIDE SEQUENCE [LARGE SCALE GENOMIC DNA]</scope>
    <source>
        <strain evidence="1 2">SSD-17B</strain>
    </source>
</reference>
<dbReference type="RefSeq" id="WP_008826693.1">
    <property type="nucleotide sequence ID" value="NZ_AFNU02000002.1"/>
</dbReference>
<dbReference type="STRING" id="1033810.HLPCO_000944"/>
<organism evidence="1 2">
    <name type="scientific">Haloplasma contractile SSD-17B</name>
    <dbReference type="NCBI Taxonomy" id="1033810"/>
    <lineage>
        <taxon>Bacteria</taxon>
        <taxon>Bacillati</taxon>
        <taxon>Mycoplasmatota</taxon>
        <taxon>Mollicutes</taxon>
        <taxon>Haloplasmatales</taxon>
        <taxon>Haloplasmataceae</taxon>
        <taxon>Haloplasma</taxon>
    </lineage>
</organism>
<evidence type="ECO:0000313" key="2">
    <source>
        <dbReference type="Proteomes" id="UP000005707"/>
    </source>
</evidence>
<name>U2FKI2_9MOLU</name>
<protein>
    <submittedName>
        <fullName evidence="1">Uncharacterized protein</fullName>
    </submittedName>
</protein>
<dbReference type="Gene3D" id="3.40.140.10">
    <property type="entry name" value="Cytidine Deaminase, domain 2"/>
    <property type="match status" value="1"/>
</dbReference>
<keyword evidence="2" id="KW-1185">Reference proteome</keyword>
<dbReference type="InParanoid" id="U2FKI2"/>